<gene>
    <name evidence="1" type="ORF">VNO78_05623</name>
</gene>
<evidence type="ECO:0000313" key="2">
    <source>
        <dbReference type="Proteomes" id="UP001386955"/>
    </source>
</evidence>
<name>A0AAN9SR61_PSOTE</name>
<comment type="caution">
    <text evidence="1">The sequence shown here is derived from an EMBL/GenBank/DDBJ whole genome shotgun (WGS) entry which is preliminary data.</text>
</comment>
<dbReference type="AlphaFoldDB" id="A0AAN9SR61"/>
<proteinExistence type="predicted"/>
<organism evidence="1 2">
    <name type="scientific">Psophocarpus tetragonolobus</name>
    <name type="common">Winged bean</name>
    <name type="synonym">Dolichos tetragonolobus</name>
    <dbReference type="NCBI Taxonomy" id="3891"/>
    <lineage>
        <taxon>Eukaryota</taxon>
        <taxon>Viridiplantae</taxon>
        <taxon>Streptophyta</taxon>
        <taxon>Embryophyta</taxon>
        <taxon>Tracheophyta</taxon>
        <taxon>Spermatophyta</taxon>
        <taxon>Magnoliopsida</taxon>
        <taxon>eudicotyledons</taxon>
        <taxon>Gunneridae</taxon>
        <taxon>Pentapetalae</taxon>
        <taxon>rosids</taxon>
        <taxon>fabids</taxon>
        <taxon>Fabales</taxon>
        <taxon>Fabaceae</taxon>
        <taxon>Papilionoideae</taxon>
        <taxon>50 kb inversion clade</taxon>
        <taxon>NPAAA clade</taxon>
        <taxon>indigoferoid/millettioid clade</taxon>
        <taxon>Phaseoleae</taxon>
        <taxon>Psophocarpus</taxon>
    </lineage>
</organism>
<evidence type="ECO:0000313" key="1">
    <source>
        <dbReference type="EMBL" id="KAK7404668.1"/>
    </source>
</evidence>
<accession>A0AAN9SR61</accession>
<sequence>MNALNRRRKDEDENGDPLSLSLVTELGREREVKALEFSECFLCVQANLIHHLVRQNPSLHYYPSLSWDCFERVLYI</sequence>
<keyword evidence="2" id="KW-1185">Reference proteome</keyword>
<dbReference type="EMBL" id="JAYMYS010000002">
    <property type="protein sequence ID" value="KAK7404668.1"/>
    <property type="molecule type" value="Genomic_DNA"/>
</dbReference>
<dbReference type="Proteomes" id="UP001386955">
    <property type="component" value="Unassembled WGS sequence"/>
</dbReference>
<protein>
    <submittedName>
        <fullName evidence="1">Uncharacterized protein</fullName>
    </submittedName>
</protein>
<reference evidence="1 2" key="1">
    <citation type="submission" date="2024-01" db="EMBL/GenBank/DDBJ databases">
        <title>The genomes of 5 underutilized Papilionoideae crops provide insights into root nodulation and disease resistanc.</title>
        <authorList>
            <person name="Jiang F."/>
        </authorList>
    </citation>
    <scope>NUCLEOTIDE SEQUENCE [LARGE SCALE GENOMIC DNA]</scope>
    <source>
        <strain evidence="1">DUOXIRENSHENG_FW03</strain>
        <tissue evidence="1">Leaves</tissue>
    </source>
</reference>